<evidence type="ECO:0000313" key="3">
    <source>
        <dbReference type="Proteomes" id="UP000198345"/>
    </source>
</evidence>
<dbReference type="Gene3D" id="3.40.1660.10">
    <property type="entry name" value="EreA-like (biosynthetic domain)"/>
    <property type="match status" value="2"/>
</dbReference>
<organism evidence="2 3">
    <name type="scientific">Flavobacterium hercynium</name>
    <dbReference type="NCBI Taxonomy" id="387094"/>
    <lineage>
        <taxon>Bacteria</taxon>
        <taxon>Pseudomonadati</taxon>
        <taxon>Bacteroidota</taxon>
        <taxon>Flavobacteriia</taxon>
        <taxon>Flavobacteriales</taxon>
        <taxon>Flavobacteriaceae</taxon>
        <taxon>Flavobacterium</taxon>
    </lineage>
</organism>
<dbReference type="EMBL" id="MUGW01000012">
    <property type="protein sequence ID" value="OXA93751.1"/>
    <property type="molecule type" value="Genomic_DNA"/>
</dbReference>
<dbReference type="PANTHER" id="PTHR31299:SF0">
    <property type="entry name" value="ESTERASE, PUTATIVE (AFU_ORTHOLOGUE AFUA_1G05850)-RELATED"/>
    <property type="match status" value="1"/>
</dbReference>
<dbReference type="CDD" id="cd14728">
    <property type="entry name" value="Ere-like"/>
    <property type="match status" value="1"/>
</dbReference>
<keyword evidence="3" id="KW-1185">Reference proteome</keyword>
<dbReference type="OrthoDB" id="9810066at2"/>
<accession>A0A226HJE2</accession>
<protein>
    <recommendedName>
        <fullName evidence="4">Erythromycin esterase</fullName>
    </recommendedName>
</protein>
<dbReference type="RefSeq" id="WP_089048896.1">
    <property type="nucleotide sequence ID" value="NZ_FXTV01000006.1"/>
</dbReference>
<feature type="chain" id="PRO_5012578814" description="Erythromycin esterase" evidence="1">
    <location>
        <begin position="18"/>
        <end position="315"/>
    </location>
</feature>
<evidence type="ECO:0000256" key="1">
    <source>
        <dbReference type="SAM" id="SignalP"/>
    </source>
</evidence>
<keyword evidence="1" id="KW-0732">Signal</keyword>
<dbReference type="PANTHER" id="PTHR31299">
    <property type="entry name" value="ESTERASE, PUTATIVE (AFU_ORTHOLOGUE AFUA_1G05850)-RELATED"/>
    <property type="match status" value="1"/>
</dbReference>
<name>A0A226HJE2_9FLAO</name>
<evidence type="ECO:0000313" key="2">
    <source>
        <dbReference type="EMBL" id="OXA93751.1"/>
    </source>
</evidence>
<dbReference type="Pfam" id="PF05139">
    <property type="entry name" value="Erythro_esteras"/>
    <property type="match status" value="2"/>
</dbReference>
<dbReference type="GO" id="GO:0046677">
    <property type="term" value="P:response to antibiotic"/>
    <property type="evidence" value="ECO:0007669"/>
    <property type="project" value="InterPro"/>
</dbReference>
<feature type="signal peptide" evidence="1">
    <location>
        <begin position="1"/>
        <end position="17"/>
    </location>
</feature>
<proteinExistence type="predicted"/>
<reference evidence="2 3" key="1">
    <citation type="submission" date="2016-11" db="EMBL/GenBank/DDBJ databases">
        <title>Whole genomes of Flavobacteriaceae.</title>
        <authorList>
            <person name="Stine C."/>
            <person name="Li C."/>
            <person name="Tadesse D."/>
        </authorList>
    </citation>
    <scope>NUCLEOTIDE SEQUENCE [LARGE SCALE GENOMIC DNA]</scope>
    <source>
        <strain evidence="2 3">DSM 18292</strain>
    </source>
</reference>
<dbReference type="InterPro" id="IPR052036">
    <property type="entry name" value="Hydrolase/PRTase-associated"/>
</dbReference>
<evidence type="ECO:0008006" key="4">
    <source>
        <dbReference type="Google" id="ProtNLM"/>
    </source>
</evidence>
<gene>
    <name evidence="2" type="ORF">B0A66_05705</name>
</gene>
<dbReference type="SUPFAM" id="SSF159501">
    <property type="entry name" value="EreA/ChaN-like"/>
    <property type="match status" value="1"/>
</dbReference>
<dbReference type="InterPro" id="IPR007815">
    <property type="entry name" value="Emycin_Estase"/>
</dbReference>
<comment type="caution">
    <text evidence="2">The sequence shown here is derived from an EMBL/GenBank/DDBJ whole genome shotgun (WGS) entry which is preliminary data.</text>
</comment>
<dbReference type="Proteomes" id="UP000198345">
    <property type="component" value="Unassembled WGS sequence"/>
</dbReference>
<dbReference type="AlphaFoldDB" id="A0A226HJE2"/>
<sequence length="315" mass="36123">MLKILCLVLFTSSTFYAQNSSIDWLNKNVIALKSDSSNDFSDLKFLSKVLKDKHIVGLGEASHGTHEFYLQKSRIIEYLIKEENYKTLALEATSASIESLNKFILNGDGDIKTMLKSMGLYNSKEMYDLCVWIMNYNKTKTNNDKFRLVGIDHEDYWADPYTRDKLMAENFIAQNSISHRKTIIWSHNLHIAKDTTMAEFKALGYYINQEFGNKFYAIGFDTYKGNVNVLDNEGQLEKHDFEGSEGTFSSLFAKVKYQLFFIDFTIANNPLKNEVNKITNLYSNWKTPTPLPVKLGSDFDGLIFIRKTTASIGLE</sequence>